<evidence type="ECO:0000256" key="3">
    <source>
        <dbReference type="ARBA" id="ARBA00022691"/>
    </source>
</evidence>
<proteinExistence type="inferred from homology"/>
<keyword evidence="1 5" id="KW-0489">Methyltransferase</keyword>
<organism evidence="8 9">
    <name type="scientific">Desmophyllum pertusum</name>
    <dbReference type="NCBI Taxonomy" id="174260"/>
    <lineage>
        <taxon>Eukaryota</taxon>
        <taxon>Metazoa</taxon>
        <taxon>Cnidaria</taxon>
        <taxon>Anthozoa</taxon>
        <taxon>Hexacorallia</taxon>
        <taxon>Scleractinia</taxon>
        <taxon>Caryophylliina</taxon>
        <taxon>Caryophylliidae</taxon>
        <taxon>Desmophyllum</taxon>
    </lineage>
</organism>
<gene>
    <name evidence="8" type="primary">NOP2</name>
    <name evidence="8" type="ORF">OS493_000491</name>
</gene>
<protein>
    <submittedName>
        <fullName evidence="8">rRNA (Cytosine-C5-)-methyltransferase nop2</fullName>
        <ecNumber evidence="8">2.1.1.310</ecNumber>
    </submittedName>
</protein>
<feature type="compositionally biased region" description="Polar residues" evidence="6">
    <location>
        <begin position="145"/>
        <end position="157"/>
    </location>
</feature>
<evidence type="ECO:0000256" key="4">
    <source>
        <dbReference type="ARBA" id="ARBA00022884"/>
    </source>
</evidence>
<dbReference type="PANTHER" id="PTHR22807">
    <property type="entry name" value="NOP2 YEAST -RELATED NOL1/NOP2/FMU SUN DOMAIN-CONTAINING"/>
    <property type="match status" value="1"/>
</dbReference>
<evidence type="ECO:0000256" key="1">
    <source>
        <dbReference type="ARBA" id="ARBA00022603"/>
    </source>
</evidence>
<keyword evidence="2 5" id="KW-0808">Transferase</keyword>
<evidence type="ECO:0000256" key="5">
    <source>
        <dbReference type="PROSITE-ProRule" id="PRU01023"/>
    </source>
</evidence>
<dbReference type="SUPFAM" id="SSF53335">
    <property type="entry name" value="S-adenosyl-L-methionine-dependent methyltransferases"/>
    <property type="match status" value="1"/>
</dbReference>
<dbReference type="PANTHER" id="PTHR22807:SF30">
    <property type="entry name" value="28S RRNA (CYTOSINE(4447)-C(5))-METHYLTRANSFERASE-RELATED"/>
    <property type="match status" value="1"/>
</dbReference>
<dbReference type="EC" id="2.1.1.310" evidence="8"/>
<dbReference type="GO" id="GO:0000470">
    <property type="term" value="P:maturation of LSU-rRNA"/>
    <property type="evidence" value="ECO:0007669"/>
    <property type="project" value="TreeGrafter"/>
</dbReference>
<comment type="caution">
    <text evidence="5">Lacks conserved residue(s) required for the propagation of feature annotation.</text>
</comment>
<dbReference type="GO" id="GO:0005730">
    <property type="term" value="C:nucleolus"/>
    <property type="evidence" value="ECO:0007669"/>
    <property type="project" value="TreeGrafter"/>
</dbReference>
<accession>A0A9X0A800</accession>
<feature type="compositionally biased region" description="Polar residues" evidence="6">
    <location>
        <begin position="199"/>
        <end position="212"/>
    </location>
</feature>
<dbReference type="EMBL" id="MU825396">
    <property type="protein sequence ID" value="KAJ7394670.1"/>
    <property type="molecule type" value="Genomic_DNA"/>
</dbReference>
<reference evidence="8" key="1">
    <citation type="submission" date="2023-01" db="EMBL/GenBank/DDBJ databases">
        <title>Genome assembly of the deep-sea coral Lophelia pertusa.</title>
        <authorList>
            <person name="Herrera S."/>
            <person name="Cordes E."/>
        </authorList>
    </citation>
    <scope>NUCLEOTIDE SEQUENCE</scope>
    <source>
        <strain evidence="8">USNM1676648</strain>
        <tissue evidence="8">Polyp</tissue>
    </source>
</reference>
<keyword evidence="4 5" id="KW-0694">RNA-binding</keyword>
<dbReference type="InterPro" id="IPR001678">
    <property type="entry name" value="MeTrfase_RsmB-F_NOP2_dom"/>
</dbReference>
<dbReference type="PROSITE" id="PS51686">
    <property type="entry name" value="SAM_MT_RSMB_NOP"/>
    <property type="match status" value="1"/>
</dbReference>
<evidence type="ECO:0000259" key="7">
    <source>
        <dbReference type="PROSITE" id="PS51686"/>
    </source>
</evidence>
<keyword evidence="9" id="KW-1185">Reference proteome</keyword>
<dbReference type="OrthoDB" id="427002at2759"/>
<dbReference type="InterPro" id="IPR023267">
    <property type="entry name" value="RCMT"/>
</dbReference>
<name>A0A9X0A800_9CNID</name>
<dbReference type="AlphaFoldDB" id="A0A9X0A800"/>
<keyword evidence="3 5" id="KW-0949">S-adenosyl-L-methionine</keyword>
<evidence type="ECO:0000256" key="6">
    <source>
        <dbReference type="SAM" id="MobiDB-lite"/>
    </source>
</evidence>
<comment type="caution">
    <text evidence="8">The sequence shown here is derived from an EMBL/GenBank/DDBJ whole genome shotgun (WGS) entry which is preliminary data.</text>
</comment>
<sequence>MAGLTVFSLMLHAVEQELYQKTSLVKINKTEKDIQRCSHIQKELLLSAIDATDAKSSSGGYIVYSTCSVLVEENEWVIDYALSKRHVKVVSTGLDFGQEGFVKFRGRHFHPSLKLTKRFFSHTHNMDGFFVAKLKKYSNKISSEGTSSQVHLDNSSEPNDEDQGIDSDIKQTAKENKRKTKGVKPKKVRGGKKFLRSAVKTNVKQVRGNPTN</sequence>
<dbReference type="GO" id="GO:0009383">
    <property type="term" value="F:rRNA (cytosine-C5-)-methyltransferase activity"/>
    <property type="evidence" value="ECO:0007669"/>
    <property type="project" value="TreeGrafter"/>
</dbReference>
<dbReference type="Proteomes" id="UP001163046">
    <property type="component" value="Unassembled WGS sequence"/>
</dbReference>
<evidence type="ECO:0000313" key="9">
    <source>
        <dbReference type="Proteomes" id="UP001163046"/>
    </source>
</evidence>
<feature type="domain" description="SAM-dependent MTase RsmB/NOP-type" evidence="7">
    <location>
        <begin position="1"/>
        <end position="137"/>
    </location>
</feature>
<dbReference type="PRINTS" id="PR02008">
    <property type="entry name" value="RCMTFAMILY"/>
</dbReference>
<dbReference type="InterPro" id="IPR029063">
    <property type="entry name" value="SAM-dependent_MTases_sf"/>
</dbReference>
<feature type="region of interest" description="Disordered" evidence="6">
    <location>
        <begin position="145"/>
        <end position="212"/>
    </location>
</feature>
<dbReference type="Pfam" id="PF01189">
    <property type="entry name" value="Methyltr_RsmB-F"/>
    <property type="match status" value="1"/>
</dbReference>
<dbReference type="GO" id="GO:0003723">
    <property type="term" value="F:RNA binding"/>
    <property type="evidence" value="ECO:0007669"/>
    <property type="project" value="UniProtKB-UniRule"/>
</dbReference>
<feature type="active site" description="Nucleophile" evidence="5">
    <location>
        <position position="67"/>
    </location>
</feature>
<dbReference type="InterPro" id="IPR049560">
    <property type="entry name" value="MeTrfase_RsmB-F_NOP2_cat"/>
</dbReference>
<feature type="compositionally biased region" description="Basic residues" evidence="6">
    <location>
        <begin position="176"/>
        <end position="195"/>
    </location>
</feature>
<dbReference type="GO" id="GO:0070475">
    <property type="term" value="P:rRNA base methylation"/>
    <property type="evidence" value="ECO:0007669"/>
    <property type="project" value="TreeGrafter"/>
</dbReference>
<evidence type="ECO:0000256" key="2">
    <source>
        <dbReference type="ARBA" id="ARBA00022679"/>
    </source>
</evidence>
<evidence type="ECO:0000313" key="8">
    <source>
        <dbReference type="EMBL" id="KAJ7394670.1"/>
    </source>
</evidence>
<comment type="similarity">
    <text evidence="5">Belongs to the class I-like SAM-binding methyltransferase superfamily. RsmB/NOP family.</text>
</comment>
<dbReference type="Gene3D" id="3.40.50.150">
    <property type="entry name" value="Vaccinia Virus protein VP39"/>
    <property type="match status" value="1"/>
</dbReference>